<dbReference type="InterPro" id="IPR000073">
    <property type="entry name" value="AB_hydrolase_1"/>
</dbReference>
<feature type="active site" description="Charge relay system" evidence="2">
    <location>
        <position position="286"/>
    </location>
</feature>
<evidence type="ECO:0000256" key="1">
    <source>
        <dbReference type="ARBA" id="ARBA00010884"/>
    </source>
</evidence>
<dbReference type="InterPro" id="IPR029058">
    <property type="entry name" value="AB_hydrolase_fold"/>
</dbReference>
<feature type="domain" description="AB hydrolase-1" evidence="3">
    <location>
        <begin position="72"/>
        <end position="322"/>
    </location>
</feature>
<evidence type="ECO:0000256" key="2">
    <source>
        <dbReference type="PIRSR" id="PIRSR005211-1"/>
    </source>
</evidence>
<evidence type="ECO:0000313" key="5">
    <source>
        <dbReference type="Proteomes" id="UP000615026"/>
    </source>
</evidence>
<dbReference type="PANTHER" id="PTHR10794:SF94">
    <property type="entry name" value="ESTERASE YHET-RELATED"/>
    <property type="match status" value="1"/>
</dbReference>
<comment type="caution">
    <text evidence="4">The sequence shown here is derived from an EMBL/GenBank/DDBJ whole genome shotgun (WGS) entry which is preliminary data.</text>
</comment>
<accession>A0A929FB06</accession>
<proteinExistence type="inferred from homology"/>
<dbReference type="EMBL" id="JADEXP010000158">
    <property type="protein sequence ID" value="MBE9068318.1"/>
    <property type="molecule type" value="Genomic_DNA"/>
</dbReference>
<keyword evidence="4" id="KW-0378">Hydrolase</keyword>
<dbReference type="Proteomes" id="UP000615026">
    <property type="component" value="Unassembled WGS sequence"/>
</dbReference>
<dbReference type="Pfam" id="PF00561">
    <property type="entry name" value="Abhydrolase_1"/>
    <property type="match status" value="1"/>
</dbReference>
<evidence type="ECO:0000259" key="3">
    <source>
        <dbReference type="Pfam" id="PF00561"/>
    </source>
</evidence>
<dbReference type="PANTHER" id="PTHR10794">
    <property type="entry name" value="ABHYDROLASE DOMAIN-CONTAINING PROTEIN"/>
    <property type="match status" value="1"/>
</dbReference>
<keyword evidence="5" id="KW-1185">Reference proteome</keyword>
<dbReference type="GO" id="GO:0047372">
    <property type="term" value="F:monoacylglycerol lipase activity"/>
    <property type="evidence" value="ECO:0007669"/>
    <property type="project" value="TreeGrafter"/>
</dbReference>
<dbReference type="InterPro" id="IPR050960">
    <property type="entry name" value="AB_hydrolase_4_sf"/>
</dbReference>
<organism evidence="4 5">
    <name type="scientific">Leptolyngbya cf. ectocarpi LEGE 11479</name>
    <dbReference type="NCBI Taxonomy" id="1828722"/>
    <lineage>
        <taxon>Bacteria</taxon>
        <taxon>Bacillati</taxon>
        <taxon>Cyanobacteriota</taxon>
        <taxon>Cyanophyceae</taxon>
        <taxon>Leptolyngbyales</taxon>
        <taxon>Leptolyngbyaceae</taxon>
        <taxon>Leptolyngbya group</taxon>
        <taxon>Leptolyngbya</taxon>
    </lineage>
</organism>
<dbReference type="SUPFAM" id="SSF53474">
    <property type="entry name" value="alpha/beta-Hydrolases"/>
    <property type="match status" value="1"/>
</dbReference>
<dbReference type="RefSeq" id="WP_193994265.1">
    <property type="nucleotide sequence ID" value="NZ_JADEXP010000158.1"/>
</dbReference>
<evidence type="ECO:0000313" key="4">
    <source>
        <dbReference type="EMBL" id="MBE9068318.1"/>
    </source>
</evidence>
<feature type="active site" description="Charge relay system" evidence="2">
    <location>
        <position position="317"/>
    </location>
</feature>
<dbReference type="AlphaFoldDB" id="A0A929FB06"/>
<name>A0A929FB06_LEPEC</name>
<dbReference type="InterPro" id="IPR012020">
    <property type="entry name" value="ABHD4"/>
</dbReference>
<reference evidence="4" key="1">
    <citation type="submission" date="2020-10" db="EMBL/GenBank/DDBJ databases">
        <authorList>
            <person name="Castelo-Branco R."/>
            <person name="Eusebio N."/>
            <person name="Adriana R."/>
            <person name="Vieira A."/>
            <person name="Brugerolle De Fraissinette N."/>
            <person name="Rezende De Castro R."/>
            <person name="Schneider M.P."/>
            <person name="Vasconcelos V."/>
            <person name="Leao P.N."/>
        </authorList>
    </citation>
    <scope>NUCLEOTIDE SEQUENCE</scope>
    <source>
        <strain evidence="4">LEGE 11479</strain>
    </source>
</reference>
<comment type="similarity">
    <text evidence="1">Belongs to the AB hydrolase superfamily. AB hydrolase 4 family.</text>
</comment>
<feature type="active site" description="Charge relay system" evidence="2">
    <location>
        <position position="149"/>
    </location>
</feature>
<dbReference type="GO" id="GO:0034338">
    <property type="term" value="F:short-chain carboxylesterase activity"/>
    <property type="evidence" value="ECO:0007669"/>
    <property type="project" value="TreeGrafter"/>
</dbReference>
<dbReference type="PIRSF" id="PIRSF005211">
    <property type="entry name" value="Ab_hydro_YheT"/>
    <property type="match status" value="1"/>
</dbReference>
<gene>
    <name evidence="4" type="ORF">IQ260_16825</name>
</gene>
<dbReference type="Gene3D" id="3.40.50.1820">
    <property type="entry name" value="alpha/beta hydrolase"/>
    <property type="match status" value="1"/>
</dbReference>
<protein>
    <submittedName>
        <fullName evidence="4">Alpha/beta fold hydrolase</fullName>
    </submittedName>
</protein>
<sequence>MNSTSYQAPWPLTNGLLMTLYAGLWAGQDWSATLTEPEPNYQEKVFTGAQGVPIFGLVAIPPNPKGTIIGTYGITGDLDNQWFLRVMGRKAYARGYAVVIYDWRAHGKTAKLSSTLTSDGLYEGEDFVRIAAAAKAMGCPAPFWFTAFSLGGLLALWGSKAAQDLPDWGADLDLTMDEISGCAVICPALESLRSLQYLMQAPLGQYLEKAITRKLKQLLQGLQQYHPNAFDPGAVERVSSIWSFDHEMVIGRLGFEAVEDYYRATSGLYLLPEFQKPTLIIYAADDPLFDPTLVPDIQASCAANSHIDLVMTEQGGHVGYISSASCQRRSQDPDCWWAWNRVLDWCDEHAVAEPPLATCSMDQV</sequence>